<accession>A0A1D2JG70</accession>
<protein>
    <submittedName>
        <fullName evidence="2">Uncharacterized protein</fullName>
    </submittedName>
</protein>
<evidence type="ECO:0000256" key="1">
    <source>
        <dbReference type="SAM" id="MobiDB-lite"/>
    </source>
</evidence>
<name>A0A1D2JG70_PARBR</name>
<reference evidence="2 3" key="1">
    <citation type="submission" date="2016-06" db="EMBL/GenBank/DDBJ databases">
        <authorList>
            <person name="Kjaerup R.B."/>
            <person name="Dalgaard T.S."/>
            <person name="Juul-Madsen H.R."/>
        </authorList>
    </citation>
    <scope>NUCLEOTIDE SEQUENCE [LARGE SCALE GENOMIC DNA]</scope>
    <source>
        <strain evidence="2 3">Pb300</strain>
    </source>
</reference>
<dbReference type="EMBL" id="LZYO01000113">
    <property type="protein sequence ID" value="ODH32770.1"/>
    <property type="molecule type" value="Genomic_DNA"/>
</dbReference>
<sequence>MVDGPRHLRHGSQPRPGGLVTNGPALNAQTSRPGFGNNNNNDDDDDGGGGGGLEHLHKPTNNPQAAGNALCGCDIMRALQASQDPCFIKMEGVKLYQSAFRRSILKRSCENFLEIAPWGNGVLLSDSVGNRSLSILKNNDEKGPVNERFNFTPCRK</sequence>
<organism evidence="2 3">
    <name type="scientific">Paracoccidioides brasiliensis</name>
    <dbReference type="NCBI Taxonomy" id="121759"/>
    <lineage>
        <taxon>Eukaryota</taxon>
        <taxon>Fungi</taxon>
        <taxon>Dikarya</taxon>
        <taxon>Ascomycota</taxon>
        <taxon>Pezizomycotina</taxon>
        <taxon>Eurotiomycetes</taxon>
        <taxon>Eurotiomycetidae</taxon>
        <taxon>Onygenales</taxon>
        <taxon>Ajellomycetaceae</taxon>
        <taxon>Paracoccidioides</taxon>
    </lineage>
</organism>
<feature type="region of interest" description="Disordered" evidence="1">
    <location>
        <begin position="1"/>
        <end position="61"/>
    </location>
</feature>
<gene>
    <name evidence="2" type="ORF">ACO22_03350</name>
</gene>
<proteinExistence type="predicted"/>
<evidence type="ECO:0000313" key="3">
    <source>
        <dbReference type="Proteomes" id="UP000242814"/>
    </source>
</evidence>
<evidence type="ECO:0000313" key="2">
    <source>
        <dbReference type="EMBL" id="ODH32770.1"/>
    </source>
</evidence>
<dbReference type="AlphaFoldDB" id="A0A1D2JG70"/>
<dbReference type="Proteomes" id="UP000242814">
    <property type="component" value="Unassembled WGS sequence"/>
</dbReference>
<comment type="caution">
    <text evidence="2">The sequence shown here is derived from an EMBL/GenBank/DDBJ whole genome shotgun (WGS) entry which is preliminary data.</text>
</comment>